<gene>
    <name evidence="2" type="ORF">SAMN04489724_0948</name>
</gene>
<dbReference type="SUPFAM" id="SSF51735">
    <property type="entry name" value="NAD(P)-binding Rossmann-fold domains"/>
    <property type="match status" value="1"/>
</dbReference>
<evidence type="ECO:0000313" key="2">
    <source>
        <dbReference type="EMBL" id="SFT48465.1"/>
    </source>
</evidence>
<name>A0A1I6YD51_9BACT</name>
<accession>A0A1I6YD51</accession>
<dbReference type="Proteomes" id="UP000199673">
    <property type="component" value="Unassembled WGS sequence"/>
</dbReference>
<organism evidence="2 3">
    <name type="scientific">Algoriphagus locisalis</name>
    <dbReference type="NCBI Taxonomy" id="305507"/>
    <lineage>
        <taxon>Bacteria</taxon>
        <taxon>Pseudomonadati</taxon>
        <taxon>Bacteroidota</taxon>
        <taxon>Cytophagia</taxon>
        <taxon>Cytophagales</taxon>
        <taxon>Cyclobacteriaceae</taxon>
        <taxon>Algoriphagus</taxon>
    </lineage>
</organism>
<evidence type="ECO:0000259" key="1">
    <source>
        <dbReference type="Pfam" id="PF13460"/>
    </source>
</evidence>
<dbReference type="GO" id="GO:0042602">
    <property type="term" value="F:riboflavin reductase (NADPH) activity"/>
    <property type="evidence" value="ECO:0007669"/>
    <property type="project" value="TreeGrafter"/>
</dbReference>
<evidence type="ECO:0000313" key="3">
    <source>
        <dbReference type="Proteomes" id="UP000199673"/>
    </source>
</evidence>
<dbReference type="PANTHER" id="PTHR43355:SF2">
    <property type="entry name" value="FLAVIN REDUCTASE (NADPH)"/>
    <property type="match status" value="1"/>
</dbReference>
<dbReference type="OrthoDB" id="9790734at2"/>
<dbReference type="STRING" id="305507.SAMN04489724_0948"/>
<dbReference type="AlphaFoldDB" id="A0A1I6YD51"/>
<sequence length="215" mass="23794">MKNFNKIAVIGGTGKSGVYLVKELLRQNFKIKLLIRNPEKIPTAHPNMEVILGDVLDKNALQELISDCGGLISTLGAGIPYSEPTLFSQATKLILEVLVAHNIRRYLVVTGLNVDTEFDQKQASTKAATEWMYANYPVSTKDRQLEYKLLSASKLDWTLVRLPLISQTDEAPEISFSLTDCPGQHISATSLARLLIESFNNGAYIKEAPFIANVE</sequence>
<proteinExistence type="predicted"/>
<dbReference type="RefSeq" id="WP_091691517.1">
    <property type="nucleotide sequence ID" value="NZ_FPBF01000001.1"/>
</dbReference>
<dbReference type="Pfam" id="PF13460">
    <property type="entry name" value="NAD_binding_10"/>
    <property type="match status" value="1"/>
</dbReference>
<dbReference type="InterPro" id="IPR051606">
    <property type="entry name" value="Polyketide_Oxido-like"/>
</dbReference>
<reference evidence="3" key="1">
    <citation type="submission" date="2016-10" db="EMBL/GenBank/DDBJ databases">
        <authorList>
            <person name="Varghese N."/>
            <person name="Submissions S."/>
        </authorList>
    </citation>
    <scope>NUCLEOTIDE SEQUENCE [LARGE SCALE GENOMIC DNA]</scope>
    <source>
        <strain evidence="3">DSM 23445</strain>
    </source>
</reference>
<dbReference type="EMBL" id="FPBF01000001">
    <property type="protein sequence ID" value="SFT48465.1"/>
    <property type="molecule type" value="Genomic_DNA"/>
</dbReference>
<protein>
    <submittedName>
        <fullName evidence="2">Putative NADH-flavin reductase</fullName>
    </submittedName>
</protein>
<dbReference type="GO" id="GO:0004074">
    <property type="term" value="F:biliverdin reductase [NAD(P)H] activity"/>
    <property type="evidence" value="ECO:0007669"/>
    <property type="project" value="TreeGrafter"/>
</dbReference>
<keyword evidence="3" id="KW-1185">Reference proteome</keyword>
<dbReference type="PANTHER" id="PTHR43355">
    <property type="entry name" value="FLAVIN REDUCTASE (NADPH)"/>
    <property type="match status" value="1"/>
</dbReference>
<dbReference type="InterPro" id="IPR016040">
    <property type="entry name" value="NAD(P)-bd_dom"/>
</dbReference>
<dbReference type="Gene3D" id="3.40.50.720">
    <property type="entry name" value="NAD(P)-binding Rossmann-like Domain"/>
    <property type="match status" value="1"/>
</dbReference>
<dbReference type="InterPro" id="IPR036291">
    <property type="entry name" value="NAD(P)-bd_dom_sf"/>
</dbReference>
<feature type="domain" description="NAD(P)-binding" evidence="1">
    <location>
        <begin position="11"/>
        <end position="201"/>
    </location>
</feature>